<reference evidence="1 2" key="1">
    <citation type="submission" date="2023-04" db="EMBL/GenBank/DDBJ databases">
        <title>Antarctic isolates genomes.</title>
        <authorList>
            <person name="Dimov S.G."/>
        </authorList>
    </citation>
    <scope>NUCLEOTIDE SEQUENCE [LARGE SCALE GENOMIC DNA]</scope>
    <source>
        <strain evidence="1 2">AL19</strain>
    </source>
</reference>
<protein>
    <submittedName>
        <fullName evidence="1">UPF0223 family protein</fullName>
    </submittedName>
</protein>
<dbReference type="Proteomes" id="UP001243286">
    <property type="component" value="Unassembled WGS sequence"/>
</dbReference>
<evidence type="ECO:0000313" key="1">
    <source>
        <dbReference type="EMBL" id="MDI3233723.1"/>
    </source>
</evidence>
<organism evidence="1 2">
    <name type="scientific">Exiguobacterium antarcticum</name>
    <dbReference type="NCBI Taxonomy" id="132920"/>
    <lineage>
        <taxon>Bacteria</taxon>
        <taxon>Bacillati</taxon>
        <taxon>Bacillota</taxon>
        <taxon>Bacilli</taxon>
        <taxon>Bacillales</taxon>
        <taxon>Bacillales Family XII. Incertae Sedis</taxon>
        <taxon>Exiguobacterium</taxon>
    </lineage>
</organism>
<dbReference type="EMBL" id="JASBQV010000002">
    <property type="protein sequence ID" value="MDI3233723.1"/>
    <property type="molecule type" value="Genomic_DNA"/>
</dbReference>
<keyword evidence="2" id="KW-1185">Reference proteome</keyword>
<evidence type="ECO:0000313" key="2">
    <source>
        <dbReference type="Proteomes" id="UP001243286"/>
    </source>
</evidence>
<dbReference type="Gene3D" id="1.10.220.80">
    <property type="entry name" value="BH2638-like"/>
    <property type="match status" value="1"/>
</dbReference>
<dbReference type="SUPFAM" id="SSF158504">
    <property type="entry name" value="BH2638-like"/>
    <property type="match status" value="1"/>
</dbReference>
<sequence>MAVNYPINSDWSTEEIVTVIHFFNVVEEVYEKGVDRGVFLNAYQAFKTIVNSKSEEKQLDQFYFEETGCSSYRAVQQARKQEQSLLRLKK</sequence>
<dbReference type="PIRSF" id="PIRSF037260">
    <property type="entry name" value="UPF0223"/>
    <property type="match status" value="1"/>
</dbReference>
<accession>A0ABT6QYF9</accession>
<proteinExistence type="predicted"/>
<dbReference type="InterPro" id="IPR007920">
    <property type="entry name" value="UPF0223"/>
</dbReference>
<dbReference type="Pfam" id="PF05256">
    <property type="entry name" value="UPF0223"/>
    <property type="match status" value="1"/>
</dbReference>
<comment type="caution">
    <text evidence="1">The sequence shown here is derived from an EMBL/GenBank/DDBJ whole genome shotgun (WGS) entry which is preliminary data.</text>
</comment>
<name>A0ABT6QYF9_9BACL</name>
<dbReference type="RefSeq" id="WP_026829914.1">
    <property type="nucleotide sequence ID" value="NZ_JANJYY010000029.1"/>
</dbReference>
<dbReference type="InterPro" id="IPR023324">
    <property type="entry name" value="BH2638-like_sf"/>
</dbReference>
<gene>
    <name evidence="1" type="ORF">QK289_01795</name>
</gene>
<dbReference type="NCBIfam" id="NF003353">
    <property type="entry name" value="PRK04387.1"/>
    <property type="match status" value="1"/>
</dbReference>